<dbReference type="HAMAP" id="MF_01609">
    <property type="entry name" value="Glu_cys_ligase_2"/>
    <property type="match status" value="1"/>
</dbReference>
<organism evidence="6 7">
    <name type="scientific">Rhodococcus maanshanensis</name>
    <dbReference type="NCBI Taxonomy" id="183556"/>
    <lineage>
        <taxon>Bacteria</taxon>
        <taxon>Bacillati</taxon>
        <taxon>Actinomycetota</taxon>
        <taxon>Actinomycetes</taxon>
        <taxon>Mycobacteriales</taxon>
        <taxon>Nocardiaceae</taxon>
        <taxon>Rhodococcus</taxon>
    </lineage>
</organism>
<evidence type="ECO:0000256" key="3">
    <source>
        <dbReference type="ARBA" id="ARBA00022840"/>
    </source>
</evidence>
<evidence type="ECO:0000313" key="7">
    <source>
        <dbReference type="Proteomes" id="UP000198677"/>
    </source>
</evidence>
<comment type="similarity">
    <text evidence="5">Belongs to the glutamate--cysteine ligase type 2 family. YbdK subfamily.</text>
</comment>
<keyword evidence="7" id="KW-1185">Reference proteome</keyword>
<dbReference type="PANTHER" id="PTHR36510:SF1">
    <property type="entry name" value="GLUTAMATE--CYSTEINE LIGASE 2-RELATED"/>
    <property type="match status" value="1"/>
</dbReference>
<dbReference type="EMBL" id="FOAW01000005">
    <property type="protein sequence ID" value="SEL02107.1"/>
    <property type="molecule type" value="Genomic_DNA"/>
</dbReference>
<evidence type="ECO:0000256" key="5">
    <source>
        <dbReference type="HAMAP-Rule" id="MF_01609"/>
    </source>
</evidence>
<dbReference type="GO" id="GO:0005524">
    <property type="term" value="F:ATP binding"/>
    <property type="evidence" value="ECO:0007669"/>
    <property type="project" value="UniProtKB-KW"/>
</dbReference>
<protein>
    <recommendedName>
        <fullName evidence="5">Putative glutamate--cysteine ligase 2</fullName>
        <ecNumber evidence="5">6.3.2.2</ecNumber>
    </recommendedName>
    <alternativeName>
        <fullName evidence="5">Gamma-glutamylcysteine synthetase 2</fullName>
        <shortName evidence="5">GCS 2</shortName>
        <shortName evidence="5">Gamma-GCS 2</shortName>
    </alternativeName>
</protein>
<dbReference type="InterPro" id="IPR014746">
    <property type="entry name" value="Gln_synth/guanido_kin_cat_dom"/>
</dbReference>
<evidence type="ECO:0000256" key="2">
    <source>
        <dbReference type="ARBA" id="ARBA00022741"/>
    </source>
</evidence>
<dbReference type="NCBIfam" id="TIGR02050">
    <property type="entry name" value="gshA_cyan_rel"/>
    <property type="match status" value="1"/>
</dbReference>
<dbReference type="Proteomes" id="UP000198677">
    <property type="component" value="Unassembled WGS sequence"/>
</dbReference>
<keyword evidence="1 5" id="KW-0436">Ligase</keyword>
<dbReference type="Pfam" id="PF04107">
    <property type="entry name" value="GCS2"/>
    <property type="match status" value="1"/>
</dbReference>
<dbReference type="GO" id="GO:0042398">
    <property type="term" value="P:modified amino acid biosynthetic process"/>
    <property type="evidence" value="ECO:0007669"/>
    <property type="project" value="InterPro"/>
</dbReference>
<dbReference type="InterPro" id="IPR006336">
    <property type="entry name" value="GCS2"/>
</dbReference>
<evidence type="ECO:0000313" key="6">
    <source>
        <dbReference type="EMBL" id="SEL02107.1"/>
    </source>
</evidence>
<dbReference type="RefSeq" id="WP_072749783.1">
    <property type="nucleotide sequence ID" value="NZ_FOAW01000005.1"/>
</dbReference>
<dbReference type="AlphaFoldDB" id="A0A1H7LUV3"/>
<evidence type="ECO:0000256" key="4">
    <source>
        <dbReference type="ARBA" id="ARBA00048819"/>
    </source>
</evidence>
<dbReference type="SUPFAM" id="SSF55931">
    <property type="entry name" value="Glutamine synthetase/guanido kinase"/>
    <property type="match status" value="1"/>
</dbReference>
<dbReference type="InterPro" id="IPR011793">
    <property type="entry name" value="YbdK"/>
</dbReference>
<dbReference type="EC" id="6.3.2.2" evidence="5"/>
<sequence>MLTLGVEEEFLLTDPRTGVPNPRSEAVLDQLEDEHRTHIVQELLYTQLETVSGVHGALGDLRADLMEARVTLNDAGARCGVRVLSVGAPIVIDTEPPPVVRSARSTRIVERFSGAIRGYQCCGCHVHVGVADRDLAVGVVNHLRPWLPTLVALGANSPFSAGRDSGYCSWRIVEQSRFPGFGLPPFTRSAREYDDTVARLVECGVLVDDHMSFWLARPSVAYPTVEVRAADAAATVDDAVLQAALSRALVGTALRDLGAGIEASPIDDQVGAAAVWAAARHGLSGPGIDAVRERSVPATQLLTQMLAHVREALDVAGDSRLVRELLAARYRAGSGAERQREAARTGMNSLLSMVADQTAPGNEPERFATFAPGYCSGTEQPRRDGGVWCG</sequence>
<gene>
    <name evidence="6" type="ORF">SAMN05444583_105145</name>
</gene>
<comment type="catalytic activity">
    <reaction evidence="4 5">
        <text>L-cysteine + L-glutamate + ATP = gamma-L-glutamyl-L-cysteine + ADP + phosphate + H(+)</text>
        <dbReference type="Rhea" id="RHEA:13285"/>
        <dbReference type="ChEBI" id="CHEBI:15378"/>
        <dbReference type="ChEBI" id="CHEBI:29985"/>
        <dbReference type="ChEBI" id="CHEBI:30616"/>
        <dbReference type="ChEBI" id="CHEBI:35235"/>
        <dbReference type="ChEBI" id="CHEBI:43474"/>
        <dbReference type="ChEBI" id="CHEBI:58173"/>
        <dbReference type="ChEBI" id="CHEBI:456216"/>
        <dbReference type="EC" id="6.3.2.2"/>
    </reaction>
</comment>
<dbReference type="InterPro" id="IPR050141">
    <property type="entry name" value="GCL_type2/YbdK_subfam"/>
</dbReference>
<reference evidence="7" key="1">
    <citation type="submission" date="2016-10" db="EMBL/GenBank/DDBJ databases">
        <authorList>
            <person name="Varghese N."/>
            <person name="Submissions S."/>
        </authorList>
    </citation>
    <scope>NUCLEOTIDE SEQUENCE [LARGE SCALE GENOMIC DNA]</scope>
    <source>
        <strain evidence="7">DSM 44675</strain>
    </source>
</reference>
<accession>A0A1H7LUV3</accession>
<dbReference type="NCBIfam" id="NF010041">
    <property type="entry name" value="PRK13517.1-1"/>
    <property type="match status" value="1"/>
</dbReference>
<comment type="function">
    <text evidence="5">ATP-dependent carboxylate-amine ligase which exhibits weak glutamate--cysteine ligase activity.</text>
</comment>
<dbReference type="OrthoDB" id="9803842at2"/>
<name>A0A1H7LUV3_9NOCA</name>
<dbReference type="PANTHER" id="PTHR36510">
    <property type="entry name" value="GLUTAMATE--CYSTEINE LIGASE 2-RELATED"/>
    <property type="match status" value="1"/>
</dbReference>
<proteinExistence type="inferred from homology"/>
<keyword evidence="2 5" id="KW-0547">Nucleotide-binding</keyword>
<keyword evidence="3 5" id="KW-0067">ATP-binding</keyword>
<evidence type="ECO:0000256" key="1">
    <source>
        <dbReference type="ARBA" id="ARBA00022598"/>
    </source>
</evidence>
<dbReference type="Gene3D" id="3.30.590.20">
    <property type="match status" value="1"/>
</dbReference>
<dbReference type="GO" id="GO:0004357">
    <property type="term" value="F:glutamate-cysteine ligase activity"/>
    <property type="evidence" value="ECO:0007669"/>
    <property type="project" value="UniProtKB-EC"/>
</dbReference>